<evidence type="ECO:0000256" key="5">
    <source>
        <dbReference type="ARBA" id="ARBA00023136"/>
    </source>
</evidence>
<protein>
    <submittedName>
        <fullName evidence="9">Neutral amino acid transporter</fullName>
    </submittedName>
</protein>
<reference evidence="9" key="1">
    <citation type="submission" date="2013-07" db="EMBL/GenBank/DDBJ databases">
        <title>The Genome Sequence of Cryptococcus pinus CBS10737.</title>
        <authorList>
            <consortium name="The Broad Institute Genome Sequencing Platform"/>
            <person name="Cuomo C."/>
            <person name="Litvintseva A."/>
            <person name="Chen Y."/>
            <person name="Heitman J."/>
            <person name="Sun S."/>
            <person name="Springer D."/>
            <person name="Dromer F."/>
            <person name="Young S.K."/>
            <person name="Zeng Q."/>
            <person name="Gargeya S."/>
            <person name="Fitzgerald M."/>
            <person name="Abouelleil A."/>
            <person name="Alvarado L."/>
            <person name="Berlin A.M."/>
            <person name="Chapman S.B."/>
            <person name="Dewar J."/>
            <person name="Goldberg J."/>
            <person name="Griggs A."/>
            <person name="Gujja S."/>
            <person name="Hansen M."/>
            <person name="Howarth C."/>
            <person name="Imamovic A."/>
            <person name="Larimer J."/>
            <person name="McCowan C."/>
            <person name="Murphy C."/>
            <person name="Pearson M."/>
            <person name="Priest M."/>
            <person name="Roberts A."/>
            <person name="Saif S."/>
            <person name="Shea T."/>
            <person name="Sykes S."/>
            <person name="Wortman J."/>
            <person name="Nusbaum C."/>
            <person name="Birren B."/>
        </authorList>
    </citation>
    <scope>NUCLEOTIDE SEQUENCE [LARGE SCALE GENOMIC DNA]</scope>
    <source>
        <strain evidence="9">CBS 10737</strain>
    </source>
</reference>
<evidence type="ECO:0000256" key="7">
    <source>
        <dbReference type="SAM" id="Phobius"/>
    </source>
</evidence>
<dbReference type="PANTHER" id="PTHR22950:SF479">
    <property type="entry name" value="AMINO ACID TRANSPORTER (EUROFUNG)-RELATED"/>
    <property type="match status" value="1"/>
</dbReference>
<evidence type="ECO:0000259" key="8">
    <source>
        <dbReference type="Pfam" id="PF01490"/>
    </source>
</evidence>
<feature type="transmembrane region" description="Helical" evidence="7">
    <location>
        <begin position="193"/>
        <end position="214"/>
    </location>
</feature>
<feature type="transmembrane region" description="Helical" evidence="7">
    <location>
        <begin position="391"/>
        <end position="411"/>
    </location>
</feature>
<feature type="transmembrane region" description="Helical" evidence="7">
    <location>
        <begin position="318"/>
        <end position="337"/>
    </location>
</feature>
<feature type="transmembrane region" description="Helical" evidence="7">
    <location>
        <begin position="240"/>
        <end position="264"/>
    </location>
</feature>
<accession>A0A1B9I710</accession>
<feature type="compositionally biased region" description="Polar residues" evidence="6">
    <location>
        <begin position="10"/>
        <end position="22"/>
    </location>
</feature>
<evidence type="ECO:0000256" key="2">
    <source>
        <dbReference type="ARBA" id="ARBA00008066"/>
    </source>
</evidence>
<comment type="similarity">
    <text evidence="2">Belongs to the amino acid/polyamine transporter 2 family.</text>
</comment>
<evidence type="ECO:0000256" key="1">
    <source>
        <dbReference type="ARBA" id="ARBA00004141"/>
    </source>
</evidence>
<dbReference type="AlphaFoldDB" id="A0A1B9I710"/>
<keyword evidence="5 7" id="KW-0472">Membrane</keyword>
<dbReference type="GeneID" id="30170413"/>
<dbReference type="Proteomes" id="UP000094020">
    <property type="component" value="Chromosome 6"/>
</dbReference>
<dbReference type="GO" id="GO:0016020">
    <property type="term" value="C:membrane"/>
    <property type="evidence" value="ECO:0007669"/>
    <property type="project" value="UniProtKB-SubCell"/>
</dbReference>
<organism evidence="9">
    <name type="scientific">Kwoniella pini CBS 10737</name>
    <dbReference type="NCBI Taxonomy" id="1296096"/>
    <lineage>
        <taxon>Eukaryota</taxon>
        <taxon>Fungi</taxon>
        <taxon>Dikarya</taxon>
        <taxon>Basidiomycota</taxon>
        <taxon>Agaricomycotina</taxon>
        <taxon>Tremellomycetes</taxon>
        <taxon>Tremellales</taxon>
        <taxon>Cryptococcaceae</taxon>
        <taxon>Kwoniella</taxon>
    </lineage>
</organism>
<name>A0A1B9I710_9TREE</name>
<feature type="transmembrane region" description="Helical" evidence="7">
    <location>
        <begin position="87"/>
        <end position="108"/>
    </location>
</feature>
<dbReference type="EMBL" id="KV700115">
    <property type="protein sequence ID" value="OCF51330.1"/>
    <property type="molecule type" value="Genomic_DNA"/>
</dbReference>
<dbReference type="KEGG" id="kpin:30170413"/>
<proteinExistence type="inferred from homology"/>
<evidence type="ECO:0000313" key="10">
    <source>
        <dbReference type="EMBL" id="WWC70562.1"/>
    </source>
</evidence>
<feature type="transmembrane region" description="Helical" evidence="7">
    <location>
        <begin position="162"/>
        <end position="181"/>
    </location>
</feature>
<reference evidence="9" key="3">
    <citation type="submission" date="2016-07" db="EMBL/GenBank/DDBJ databases">
        <title>Evolution of pathogenesis and genome organization in the Tremellales.</title>
        <authorList>
            <person name="Cuomo C."/>
            <person name="Litvintseva A."/>
            <person name="Heitman J."/>
            <person name="Chen Y."/>
            <person name="Sun S."/>
            <person name="Springer D."/>
            <person name="Dromer F."/>
            <person name="Young S."/>
            <person name="Zeng Q."/>
            <person name="Chapman S."/>
            <person name="Gujja S."/>
            <person name="Saif S."/>
            <person name="Birren B."/>
        </authorList>
    </citation>
    <scope>NUCLEOTIDE SEQUENCE</scope>
    <source>
        <strain evidence="9">CBS 10737</strain>
    </source>
</reference>
<dbReference type="OrthoDB" id="40134at2759"/>
<dbReference type="FunFam" id="1.20.1740.10:FF:000039">
    <property type="entry name" value="Neutral amino acid transporter (Eurofung)"/>
    <property type="match status" value="1"/>
</dbReference>
<dbReference type="GO" id="GO:0015179">
    <property type="term" value="F:L-amino acid transmembrane transporter activity"/>
    <property type="evidence" value="ECO:0007669"/>
    <property type="project" value="TreeGrafter"/>
</dbReference>
<feature type="domain" description="Amino acid transporter transmembrane" evidence="8">
    <location>
        <begin position="54"/>
        <end position="449"/>
    </location>
</feature>
<dbReference type="EMBL" id="CP144524">
    <property type="protein sequence ID" value="WWC70562.1"/>
    <property type="molecule type" value="Genomic_DNA"/>
</dbReference>
<dbReference type="Pfam" id="PF01490">
    <property type="entry name" value="Aa_trans"/>
    <property type="match status" value="1"/>
</dbReference>
<keyword evidence="3 7" id="KW-0812">Transmembrane</keyword>
<evidence type="ECO:0000313" key="9">
    <source>
        <dbReference type="EMBL" id="OCF51330.1"/>
    </source>
</evidence>
<feature type="transmembrane region" description="Helical" evidence="7">
    <location>
        <begin position="54"/>
        <end position="75"/>
    </location>
</feature>
<keyword evidence="11" id="KW-1185">Reference proteome</keyword>
<dbReference type="InterPro" id="IPR013057">
    <property type="entry name" value="AA_transpt_TM"/>
</dbReference>
<keyword evidence="4 7" id="KW-1133">Transmembrane helix</keyword>
<comment type="subcellular location">
    <subcellularLocation>
        <location evidence="1">Membrane</location>
        <topology evidence="1">Multi-pass membrane protein</topology>
    </subcellularLocation>
</comment>
<gene>
    <name evidence="9" type="ORF">I206_02044</name>
    <name evidence="10" type="ORF">I206_104513</name>
</gene>
<feature type="transmembrane region" description="Helical" evidence="7">
    <location>
        <begin position="358"/>
        <end position="379"/>
    </location>
</feature>
<dbReference type="STRING" id="1296096.A0A1B9I710"/>
<dbReference type="RefSeq" id="XP_019012549.1">
    <property type="nucleotide sequence ID" value="XM_019153809.1"/>
</dbReference>
<reference evidence="10" key="2">
    <citation type="submission" date="2013-07" db="EMBL/GenBank/DDBJ databases">
        <authorList>
            <consortium name="The Broad Institute Genome Sequencing Platform"/>
            <person name="Cuomo C."/>
            <person name="Litvintseva A."/>
            <person name="Chen Y."/>
            <person name="Heitman J."/>
            <person name="Sun S."/>
            <person name="Springer D."/>
            <person name="Dromer F."/>
            <person name="Young S.K."/>
            <person name="Zeng Q."/>
            <person name="Gargeya S."/>
            <person name="Fitzgerald M."/>
            <person name="Abouelleil A."/>
            <person name="Alvarado L."/>
            <person name="Berlin A.M."/>
            <person name="Chapman S.B."/>
            <person name="Dewar J."/>
            <person name="Goldberg J."/>
            <person name="Griggs A."/>
            <person name="Gujja S."/>
            <person name="Hansen M."/>
            <person name="Howarth C."/>
            <person name="Imamovic A."/>
            <person name="Larimer J."/>
            <person name="McCowan C."/>
            <person name="Murphy C."/>
            <person name="Pearson M."/>
            <person name="Priest M."/>
            <person name="Roberts A."/>
            <person name="Saif S."/>
            <person name="Shea T."/>
            <person name="Sykes S."/>
            <person name="Wortman J."/>
            <person name="Nusbaum C."/>
            <person name="Birren B."/>
        </authorList>
    </citation>
    <scope>NUCLEOTIDE SEQUENCE</scope>
    <source>
        <strain evidence="10">CBS 10737</strain>
    </source>
</reference>
<feature type="region of interest" description="Disordered" evidence="6">
    <location>
        <begin position="1"/>
        <end position="23"/>
    </location>
</feature>
<reference evidence="10" key="4">
    <citation type="submission" date="2024-02" db="EMBL/GenBank/DDBJ databases">
        <title>Comparative genomics of Cryptococcus and Kwoniella reveals pathogenesis evolution and contrasting modes of karyotype evolution via chromosome fusion or intercentromeric recombination.</title>
        <authorList>
            <person name="Coelho M.A."/>
            <person name="David-Palma M."/>
            <person name="Shea T."/>
            <person name="Bowers K."/>
            <person name="McGinley-Smith S."/>
            <person name="Mohammad A.W."/>
            <person name="Gnirke A."/>
            <person name="Yurkov A.M."/>
            <person name="Nowrousian M."/>
            <person name="Sun S."/>
            <person name="Cuomo C.A."/>
            <person name="Heitman J."/>
        </authorList>
    </citation>
    <scope>NUCLEOTIDE SEQUENCE</scope>
    <source>
        <strain evidence="10">CBS 10737</strain>
    </source>
</reference>
<evidence type="ECO:0000313" key="11">
    <source>
        <dbReference type="Proteomes" id="UP000094020"/>
    </source>
</evidence>
<feature type="transmembrane region" description="Helical" evidence="7">
    <location>
        <begin position="423"/>
        <end position="448"/>
    </location>
</feature>
<evidence type="ECO:0000256" key="6">
    <source>
        <dbReference type="SAM" id="MobiDB-lite"/>
    </source>
</evidence>
<feature type="transmembrane region" description="Helical" evidence="7">
    <location>
        <begin position="133"/>
        <end position="156"/>
    </location>
</feature>
<sequence length="476" mass="51003">MSDVEKNLNDHSASGSLDTQTIPVPEGGKYDIDDADHDAVFGVRKEGAVNYRSMGWIQATIVMLKTIIALGVLAMPTVLSATGGVPGALIILVIGLITTWTGHVVGLFKKNHPEVYSMDGVGYILGGKWGREFFTIAYPMFMIFLSGSGFVAISIAFNAVTAYGTCTVAWVVVAMVGTFALASIQTLSKVSILGWVGFVSVMAAILIITIAVGIQDRPSAAPQTGPWDKDISAVNHQGTFLGGMGAVSTVVFSYSGTPAFFNVVGEMRKPRDYDRSLYCCQSIVTATYLTIGIVVYYFCGQYLANPALGSAGVIIKKVAYAVALPGLFVSVTIYTHVGAKMIFVRFLRGSEHLTAHTFTHWAVWLGTVAGCVTLSFILAEAIPFFGDLVNLIGATLGTLMCMIACGWMWLHDNLPRRKTDKSLYYKMLVVLNVAIIIAGFFIVITGTWSAVVAIRKSYSTGLITSPFSCADNSNSS</sequence>
<evidence type="ECO:0000256" key="4">
    <source>
        <dbReference type="ARBA" id="ARBA00022989"/>
    </source>
</evidence>
<evidence type="ECO:0000256" key="3">
    <source>
        <dbReference type="ARBA" id="ARBA00022692"/>
    </source>
</evidence>
<dbReference type="Gene3D" id="1.20.1740.10">
    <property type="entry name" value="Amino acid/polyamine transporter I"/>
    <property type="match status" value="1"/>
</dbReference>
<dbReference type="PANTHER" id="PTHR22950">
    <property type="entry name" value="AMINO ACID TRANSPORTER"/>
    <property type="match status" value="1"/>
</dbReference>
<feature type="transmembrane region" description="Helical" evidence="7">
    <location>
        <begin position="276"/>
        <end position="298"/>
    </location>
</feature>